<dbReference type="AlphaFoldDB" id="F4H7M5"/>
<dbReference type="Proteomes" id="UP000008460">
    <property type="component" value="Chromosome"/>
</dbReference>
<keyword evidence="1" id="KW-0472">Membrane</keyword>
<keyword evidence="1" id="KW-0812">Transmembrane</keyword>
<protein>
    <submittedName>
        <fullName evidence="2">Prolipoprotein diacylglyceryl transferase</fullName>
    </submittedName>
</protein>
<dbReference type="STRING" id="590998.Celf_0441"/>
<dbReference type="EMBL" id="CP002666">
    <property type="protein sequence ID" value="AEE44582.1"/>
    <property type="molecule type" value="Genomic_DNA"/>
</dbReference>
<evidence type="ECO:0000313" key="2">
    <source>
        <dbReference type="EMBL" id="AEE44582.1"/>
    </source>
</evidence>
<keyword evidence="3" id="KW-1185">Reference proteome</keyword>
<evidence type="ECO:0000313" key="3">
    <source>
        <dbReference type="Proteomes" id="UP000008460"/>
    </source>
</evidence>
<organism evidence="2 3">
    <name type="scientific">Cellulomonas fimi (strain ATCC 484 / DSM 20113 / JCM 1341 / CCUG 24087 / LMG 16345 / NBRC 15513 / NCIMB 8980 / NCTC 7547 / NRS-133)</name>
    <dbReference type="NCBI Taxonomy" id="590998"/>
    <lineage>
        <taxon>Bacteria</taxon>
        <taxon>Bacillati</taxon>
        <taxon>Actinomycetota</taxon>
        <taxon>Actinomycetes</taxon>
        <taxon>Micrococcales</taxon>
        <taxon>Cellulomonadaceae</taxon>
        <taxon>Cellulomonas</taxon>
    </lineage>
</organism>
<feature type="transmembrane region" description="Helical" evidence="1">
    <location>
        <begin position="73"/>
        <end position="91"/>
    </location>
</feature>
<name>F4H7M5_CELFA</name>
<keyword evidence="2" id="KW-0808">Transferase</keyword>
<sequence length="133" mass="13616">MITHGHGHGHGLAAVAARAAGAPAGRRYRAGVSTAPLLTGRRLALARAVSVAVLGVLTFGVLVALVTYPSWQLALALVCLLPCPVIVWFSLPTWIPPFAPGVPAGAYVRSLVPPVMVLALVTLGGWLLSAAPT</sequence>
<keyword evidence="2" id="KW-0449">Lipoprotein</keyword>
<feature type="transmembrane region" description="Helical" evidence="1">
    <location>
        <begin position="111"/>
        <end position="131"/>
    </location>
</feature>
<keyword evidence="1" id="KW-1133">Transmembrane helix</keyword>
<proteinExistence type="predicted"/>
<feature type="transmembrane region" description="Helical" evidence="1">
    <location>
        <begin position="44"/>
        <end position="66"/>
    </location>
</feature>
<dbReference type="KEGG" id="cfi:Celf_0441"/>
<accession>F4H7M5</accession>
<evidence type="ECO:0000256" key="1">
    <source>
        <dbReference type="SAM" id="Phobius"/>
    </source>
</evidence>
<reference evidence="2 3" key="1">
    <citation type="submission" date="2011-04" db="EMBL/GenBank/DDBJ databases">
        <title>Complete sequence of Cellulomonas fimi ATCC 484.</title>
        <authorList>
            <consortium name="US DOE Joint Genome Institute"/>
            <person name="Lucas S."/>
            <person name="Han J."/>
            <person name="Lapidus A."/>
            <person name="Cheng J.-F."/>
            <person name="Goodwin L."/>
            <person name="Pitluck S."/>
            <person name="Peters L."/>
            <person name="Chertkov O."/>
            <person name="Detter J.C."/>
            <person name="Han C."/>
            <person name="Tapia R."/>
            <person name="Land M."/>
            <person name="Hauser L."/>
            <person name="Kyrpides N."/>
            <person name="Ivanova N."/>
            <person name="Ovchinnikova G."/>
            <person name="Pagani I."/>
            <person name="Mead D."/>
            <person name="Brumm P."/>
            <person name="Woyke T."/>
        </authorList>
    </citation>
    <scope>NUCLEOTIDE SEQUENCE [LARGE SCALE GENOMIC DNA]</scope>
    <source>
        <strain evidence="3">ATCC 484 / DSM 20113 / JCM 1341 / NBRC 15513 / NCIMB 8980 / NCTC 7547</strain>
    </source>
</reference>
<dbReference type="GO" id="GO:0016740">
    <property type="term" value="F:transferase activity"/>
    <property type="evidence" value="ECO:0007669"/>
    <property type="project" value="UniProtKB-KW"/>
</dbReference>
<dbReference type="HOGENOM" id="CLU_1902915_0_0_11"/>
<gene>
    <name evidence="2" type="ordered locus">Celf_0441</name>
</gene>